<protein>
    <submittedName>
        <fullName evidence="12">Putative membrane protein</fullName>
    </submittedName>
</protein>
<evidence type="ECO:0000256" key="1">
    <source>
        <dbReference type="ARBA" id="ARBA00004141"/>
    </source>
</evidence>
<comment type="subcellular location">
    <subcellularLocation>
        <location evidence="1">Membrane</location>
        <topology evidence="1">Multi-pass membrane protein</topology>
    </subcellularLocation>
</comment>
<dbReference type="GO" id="GO:0016491">
    <property type="term" value="F:oxidoreductase activity"/>
    <property type="evidence" value="ECO:0007669"/>
    <property type="project" value="UniProtKB-KW"/>
</dbReference>
<evidence type="ECO:0000256" key="3">
    <source>
        <dbReference type="ARBA" id="ARBA00022692"/>
    </source>
</evidence>
<proteinExistence type="inferred from homology"/>
<feature type="transmembrane region" description="Helical" evidence="10">
    <location>
        <begin position="180"/>
        <end position="201"/>
    </location>
</feature>
<dbReference type="AlphaFoldDB" id="A0A4R2R189"/>
<dbReference type="SMART" id="SM00756">
    <property type="entry name" value="VKc"/>
    <property type="match status" value="1"/>
</dbReference>
<comment type="caution">
    <text evidence="12">The sequence shown here is derived from an EMBL/GenBank/DDBJ whole genome shotgun (WGS) entry which is preliminary data.</text>
</comment>
<gene>
    <name evidence="12" type="ORF">EV191_101383</name>
</gene>
<evidence type="ECO:0000256" key="10">
    <source>
        <dbReference type="SAM" id="Phobius"/>
    </source>
</evidence>
<dbReference type="Pfam" id="PF07884">
    <property type="entry name" value="VKOR"/>
    <property type="match status" value="1"/>
</dbReference>
<keyword evidence="9" id="KW-0676">Redox-active center</keyword>
<evidence type="ECO:0000256" key="2">
    <source>
        <dbReference type="ARBA" id="ARBA00006214"/>
    </source>
</evidence>
<evidence type="ECO:0000256" key="7">
    <source>
        <dbReference type="ARBA" id="ARBA00023136"/>
    </source>
</evidence>
<keyword evidence="4" id="KW-0874">Quinone</keyword>
<keyword evidence="5 10" id="KW-1133">Transmembrane helix</keyword>
<keyword evidence="7 10" id="KW-0472">Membrane</keyword>
<keyword evidence="6" id="KW-0560">Oxidoreductase</keyword>
<keyword evidence="8" id="KW-1015">Disulfide bond</keyword>
<accession>A0A4R2R189</accession>
<name>A0A4R2R189_9PSEU</name>
<evidence type="ECO:0000256" key="4">
    <source>
        <dbReference type="ARBA" id="ARBA00022719"/>
    </source>
</evidence>
<feature type="transmembrane region" description="Helical" evidence="10">
    <location>
        <begin position="138"/>
        <end position="160"/>
    </location>
</feature>
<comment type="similarity">
    <text evidence="2">Belongs to the VKOR family.</text>
</comment>
<evidence type="ECO:0000256" key="8">
    <source>
        <dbReference type="ARBA" id="ARBA00023157"/>
    </source>
</evidence>
<dbReference type="InterPro" id="IPR012932">
    <property type="entry name" value="VKOR"/>
</dbReference>
<dbReference type="GO" id="GO:0016020">
    <property type="term" value="C:membrane"/>
    <property type="evidence" value="ECO:0007669"/>
    <property type="project" value="UniProtKB-SubCell"/>
</dbReference>
<evidence type="ECO:0000256" key="5">
    <source>
        <dbReference type="ARBA" id="ARBA00022989"/>
    </source>
</evidence>
<dbReference type="InterPro" id="IPR041714">
    <property type="entry name" value="VKOR_Actinobacteria"/>
</dbReference>
<evidence type="ECO:0000313" key="13">
    <source>
        <dbReference type="Proteomes" id="UP000294911"/>
    </source>
</evidence>
<dbReference type="RefSeq" id="WP_132875039.1">
    <property type="nucleotide sequence ID" value="NZ_SLXQ01000001.1"/>
</dbReference>
<dbReference type="CDD" id="cd12922">
    <property type="entry name" value="VKOR_5"/>
    <property type="match status" value="1"/>
</dbReference>
<dbReference type="Proteomes" id="UP000294911">
    <property type="component" value="Unassembled WGS sequence"/>
</dbReference>
<feature type="transmembrane region" description="Helical" evidence="10">
    <location>
        <begin position="111"/>
        <end position="131"/>
    </location>
</feature>
<sequence length="212" mass="23044">MTGVEPEVSQRAGSETDRGPLGRIIGWLYVIGGGIGLAAAAALLLEKITSLEDTGYVPSCDISPILSCGSVMVTPQAEAFGFPNPIIGVAGFAVLVTVGMVLLTGFRPPRWFWLGLQLGTTFGVVFIHWLIYQSLYEIGALCPYCMVVWAVTIPIFWYTTLHNLERGHFSSGGAGTVGSALVRFHSVALVVWFLVIVVLILQRFWTYWSGLF</sequence>
<dbReference type="GO" id="GO:0048038">
    <property type="term" value="F:quinone binding"/>
    <property type="evidence" value="ECO:0007669"/>
    <property type="project" value="UniProtKB-KW"/>
</dbReference>
<dbReference type="OrthoDB" id="9783799at2"/>
<keyword evidence="3 10" id="KW-0812">Transmembrane</keyword>
<organism evidence="12 13">
    <name type="scientific">Tamaricihabitans halophyticus</name>
    <dbReference type="NCBI Taxonomy" id="1262583"/>
    <lineage>
        <taxon>Bacteria</taxon>
        <taxon>Bacillati</taxon>
        <taxon>Actinomycetota</taxon>
        <taxon>Actinomycetes</taxon>
        <taxon>Pseudonocardiales</taxon>
        <taxon>Pseudonocardiaceae</taxon>
        <taxon>Tamaricihabitans</taxon>
    </lineage>
</organism>
<feature type="domain" description="Vitamin K epoxide reductase" evidence="11">
    <location>
        <begin position="22"/>
        <end position="163"/>
    </location>
</feature>
<dbReference type="EMBL" id="SLXQ01000001">
    <property type="protein sequence ID" value="TCP56440.1"/>
    <property type="molecule type" value="Genomic_DNA"/>
</dbReference>
<evidence type="ECO:0000259" key="11">
    <source>
        <dbReference type="SMART" id="SM00756"/>
    </source>
</evidence>
<keyword evidence="13" id="KW-1185">Reference proteome</keyword>
<feature type="transmembrane region" description="Helical" evidence="10">
    <location>
        <begin position="86"/>
        <end position="105"/>
    </location>
</feature>
<evidence type="ECO:0000256" key="6">
    <source>
        <dbReference type="ARBA" id="ARBA00023002"/>
    </source>
</evidence>
<dbReference type="Gene3D" id="1.20.1440.130">
    <property type="entry name" value="VKOR domain"/>
    <property type="match status" value="1"/>
</dbReference>
<feature type="transmembrane region" description="Helical" evidence="10">
    <location>
        <begin position="24"/>
        <end position="45"/>
    </location>
</feature>
<reference evidence="12 13" key="1">
    <citation type="submission" date="2019-03" db="EMBL/GenBank/DDBJ databases">
        <title>Genomic Encyclopedia of Type Strains, Phase IV (KMG-IV): sequencing the most valuable type-strain genomes for metagenomic binning, comparative biology and taxonomic classification.</title>
        <authorList>
            <person name="Goeker M."/>
        </authorList>
    </citation>
    <scope>NUCLEOTIDE SEQUENCE [LARGE SCALE GENOMIC DNA]</scope>
    <source>
        <strain evidence="12 13">DSM 45765</strain>
    </source>
</reference>
<evidence type="ECO:0000256" key="9">
    <source>
        <dbReference type="ARBA" id="ARBA00023284"/>
    </source>
</evidence>
<dbReference type="InterPro" id="IPR038354">
    <property type="entry name" value="VKOR_sf"/>
</dbReference>
<evidence type="ECO:0000313" key="12">
    <source>
        <dbReference type="EMBL" id="TCP56440.1"/>
    </source>
</evidence>